<dbReference type="EMBL" id="DS547098">
    <property type="protein sequence ID" value="EDR10002.1"/>
    <property type="molecule type" value="Genomic_DNA"/>
</dbReference>
<dbReference type="RefSeq" id="XP_001879387.1">
    <property type="nucleotide sequence ID" value="XM_001879352.1"/>
</dbReference>
<accession>B0D5D8</accession>
<reference evidence="1 2" key="1">
    <citation type="journal article" date="2008" name="Nature">
        <title>The genome of Laccaria bicolor provides insights into mycorrhizal symbiosis.</title>
        <authorList>
            <person name="Martin F."/>
            <person name="Aerts A."/>
            <person name="Ahren D."/>
            <person name="Brun A."/>
            <person name="Danchin E.G.J."/>
            <person name="Duchaussoy F."/>
            <person name="Gibon J."/>
            <person name="Kohler A."/>
            <person name="Lindquist E."/>
            <person name="Pereda V."/>
            <person name="Salamov A."/>
            <person name="Shapiro H.J."/>
            <person name="Wuyts J."/>
            <person name="Blaudez D."/>
            <person name="Buee M."/>
            <person name="Brokstein P."/>
            <person name="Canbaeck B."/>
            <person name="Cohen D."/>
            <person name="Courty P.E."/>
            <person name="Coutinho P.M."/>
            <person name="Delaruelle C."/>
            <person name="Detter J.C."/>
            <person name="Deveau A."/>
            <person name="DiFazio S."/>
            <person name="Duplessis S."/>
            <person name="Fraissinet-Tachet L."/>
            <person name="Lucic E."/>
            <person name="Frey-Klett P."/>
            <person name="Fourrey C."/>
            <person name="Feussner I."/>
            <person name="Gay G."/>
            <person name="Grimwood J."/>
            <person name="Hoegger P.J."/>
            <person name="Jain P."/>
            <person name="Kilaru S."/>
            <person name="Labbe J."/>
            <person name="Lin Y.C."/>
            <person name="Legue V."/>
            <person name="Le Tacon F."/>
            <person name="Marmeisse R."/>
            <person name="Melayah D."/>
            <person name="Montanini B."/>
            <person name="Muratet M."/>
            <person name="Nehls U."/>
            <person name="Niculita-Hirzel H."/>
            <person name="Oudot-Le Secq M.P."/>
            <person name="Peter M."/>
            <person name="Quesneville H."/>
            <person name="Rajashekar B."/>
            <person name="Reich M."/>
            <person name="Rouhier N."/>
            <person name="Schmutz J."/>
            <person name="Yin T."/>
            <person name="Chalot M."/>
            <person name="Henrissat B."/>
            <person name="Kuees U."/>
            <person name="Lucas S."/>
            <person name="Van de Peer Y."/>
            <person name="Podila G.K."/>
            <person name="Polle A."/>
            <person name="Pukkila P.J."/>
            <person name="Richardson P.M."/>
            <person name="Rouze P."/>
            <person name="Sanders I.R."/>
            <person name="Stajich J.E."/>
            <person name="Tunlid A."/>
            <person name="Tuskan G."/>
            <person name="Grigoriev I.V."/>
        </authorList>
    </citation>
    <scope>NUCLEOTIDE SEQUENCE [LARGE SCALE GENOMIC DNA]</scope>
    <source>
        <strain evidence="2">S238N-H82 / ATCC MYA-4686</strain>
    </source>
</reference>
<dbReference type="HOGENOM" id="CLU_182426_0_0_1"/>
<dbReference type="OrthoDB" id="3267958at2759"/>
<sequence length="58" mass="6787">MGRWFMRALNQVMSWKKERAENDLYHFSRVGLPVDLGINDWVCDPCKSMKKSRGRGGK</sequence>
<dbReference type="KEGG" id="lbc:LACBIDRAFT_317851"/>
<dbReference type="Proteomes" id="UP000001194">
    <property type="component" value="Unassembled WGS sequence"/>
</dbReference>
<name>B0D5D8_LACBS</name>
<keyword evidence="2" id="KW-1185">Reference proteome</keyword>
<gene>
    <name evidence="1" type="ORF">LACBIDRAFT_317851</name>
</gene>
<dbReference type="InParanoid" id="B0D5D8"/>
<protein>
    <submittedName>
        <fullName evidence="1">Predicted protein</fullName>
    </submittedName>
</protein>
<evidence type="ECO:0000313" key="2">
    <source>
        <dbReference type="Proteomes" id="UP000001194"/>
    </source>
</evidence>
<organism evidence="2">
    <name type="scientific">Laccaria bicolor (strain S238N-H82 / ATCC MYA-4686)</name>
    <name type="common">Bicoloured deceiver</name>
    <name type="synonym">Laccaria laccata var. bicolor</name>
    <dbReference type="NCBI Taxonomy" id="486041"/>
    <lineage>
        <taxon>Eukaryota</taxon>
        <taxon>Fungi</taxon>
        <taxon>Dikarya</taxon>
        <taxon>Basidiomycota</taxon>
        <taxon>Agaricomycotina</taxon>
        <taxon>Agaricomycetes</taxon>
        <taxon>Agaricomycetidae</taxon>
        <taxon>Agaricales</taxon>
        <taxon>Agaricineae</taxon>
        <taxon>Hydnangiaceae</taxon>
        <taxon>Laccaria</taxon>
    </lineage>
</organism>
<dbReference type="AlphaFoldDB" id="B0D5D8"/>
<dbReference type="GeneID" id="6074866"/>
<proteinExistence type="predicted"/>
<evidence type="ECO:0000313" key="1">
    <source>
        <dbReference type="EMBL" id="EDR10002.1"/>
    </source>
</evidence>